<evidence type="ECO:0000313" key="2">
    <source>
        <dbReference type="EMBL" id="TCT19827.1"/>
    </source>
</evidence>
<proteinExistence type="predicted"/>
<keyword evidence="2" id="KW-0255">Endonuclease</keyword>
<reference evidence="2 3" key="1">
    <citation type="submission" date="2019-03" db="EMBL/GenBank/DDBJ databases">
        <title>Genomic Encyclopedia of Type Strains, Phase IV (KMG-IV): sequencing the most valuable type-strain genomes for metagenomic binning, comparative biology and taxonomic classification.</title>
        <authorList>
            <person name="Goeker M."/>
        </authorList>
    </citation>
    <scope>NUCLEOTIDE SEQUENCE [LARGE SCALE GENOMIC DNA]</scope>
    <source>
        <strain evidence="2 3">DSM 13587</strain>
    </source>
</reference>
<dbReference type="PANTHER" id="PTHR36558:SF1">
    <property type="entry name" value="RESTRICTION ENDONUCLEASE DOMAIN-CONTAINING PROTEIN-RELATED"/>
    <property type="match status" value="1"/>
</dbReference>
<dbReference type="Gene3D" id="3.90.1570.10">
    <property type="entry name" value="tt1808, chain A"/>
    <property type="match status" value="1"/>
</dbReference>
<feature type="domain" description="Putative restriction endonuclease" evidence="1">
    <location>
        <begin position="13"/>
        <end position="172"/>
    </location>
</feature>
<accession>A0A4R3MVP6</accession>
<organism evidence="2 3">
    <name type="scientific">Thiobaca trueperi</name>
    <dbReference type="NCBI Taxonomy" id="127458"/>
    <lineage>
        <taxon>Bacteria</taxon>
        <taxon>Pseudomonadati</taxon>
        <taxon>Pseudomonadota</taxon>
        <taxon>Gammaproteobacteria</taxon>
        <taxon>Chromatiales</taxon>
        <taxon>Chromatiaceae</taxon>
        <taxon>Thiobaca</taxon>
    </lineage>
</organism>
<dbReference type="InterPro" id="IPR011335">
    <property type="entry name" value="Restrct_endonuc-II-like"/>
</dbReference>
<keyword evidence="2" id="KW-0378">Hydrolase</keyword>
<name>A0A4R3MVP6_9GAMM</name>
<evidence type="ECO:0000259" key="1">
    <source>
        <dbReference type="Pfam" id="PF05685"/>
    </source>
</evidence>
<sequence length="200" mass="22603">MTSTAERDAITAADYLEGEAHSSIKHEYIAGQVFAMAGANESHVTIALNLATLLRAHVRGGPCRVYIADMKVRVDAADSFFYPDVFVTCHPDDADAPQMKRHPSLIVEVLSESTTAYDRGAKFGYYRQLPSLNEYVLIETEHMTVDVFRRRPDGQWLFQSYSAGQTFELDSTDFQCPIEALYEDVRFPEQDVESLFTRCK</sequence>
<dbReference type="GO" id="GO:0004519">
    <property type="term" value="F:endonuclease activity"/>
    <property type="evidence" value="ECO:0007669"/>
    <property type="project" value="UniProtKB-KW"/>
</dbReference>
<comment type="caution">
    <text evidence="2">The sequence shown here is derived from an EMBL/GenBank/DDBJ whole genome shotgun (WGS) entry which is preliminary data.</text>
</comment>
<dbReference type="SUPFAM" id="SSF52980">
    <property type="entry name" value="Restriction endonuclease-like"/>
    <property type="match status" value="1"/>
</dbReference>
<dbReference type="CDD" id="cd06260">
    <property type="entry name" value="DUF820-like"/>
    <property type="match status" value="1"/>
</dbReference>
<keyword evidence="3" id="KW-1185">Reference proteome</keyword>
<dbReference type="PANTHER" id="PTHR36558">
    <property type="entry name" value="GLR1098 PROTEIN"/>
    <property type="match status" value="1"/>
</dbReference>
<gene>
    <name evidence="2" type="ORF">EDC35_107155</name>
</gene>
<dbReference type="InterPro" id="IPR008538">
    <property type="entry name" value="Uma2"/>
</dbReference>
<dbReference type="AlphaFoldDB" id="A0A4R3MVP6"/>
<dbReference type="InterPro" id="IPR012296">
    <property type="entry name" value="Nuclease_put_TT1808"/>
</dbReference>
<dbReference type="RefSeq" id="WP_132977864.1">
    <property type="nucleotide sequence ID" value="NZ_SMAO01000007.1"/>
</dbReference>
<keyword evidence="2" id="KW-0540">Nuclease</keyword>
<dbReference type="Pfam" id="PF05685">
    <property type="entry name" value="Uma2"/>
    <property type="match status" value="1"/>
</dbReference>
<dbReference type="EMBL" id="SMAO01000007">
    <property type="protein sequence ID" value="TCT19827.1"/>
    <property type="molecule type" value="Genomic_DNA"/>
</dbReference>
<dbReference type="OrthoDB" id="26750at2"/>
<dbReference type="Proteomes" id="UP000295717">
    <property type="component" value="Unassembled WGS sequence"/>
</dbReference>
<evidence type="ECO:0000313" key="3">
    <source>
        <dbReference type="Proteomes" id="UP000295717"/>
    </source>
</evidence>
<protein>
    <submittedName>
        <fullName evidence="2">Uma2 family endonuclease</fullName>
    </submittedName>
</protein>